<keyword evidence="5" id="KW-0808">Transferase</keyword>
<keyword evidence="13" id="KW-1185">Reference proteome</keyword>
<dbReference type="SMART" id="SM00387">
    <property type="entry name" value="HATPase_c"/>
    <property type="match status" value="1"/>
</dbReference>
<dbReference type="SUPFAM" id="SSF55781">
    <property type="entry name" value="GAF domain-like"/>
    <property type="match status" value="4"/>
</dbReference>
<keyword evidence="4" id="KW-0597">Phosphoprotein</keyword>
<evidence type="ECO:0000256" key="4">
    <source>
        <dbReference type="ARBA" id="ARBA00022553"/>
    </source>
</evidence>
<feature type="domain" description="Phytochrome chromophore attachment site" evidence="10">
    <location>
        <begin position="29"/>
        <end position="197"/>
    </location>
</feature>
<comment type="caution">
    <text evidence="12">The sequence shown here is derived from an EMBL/GenBank/DDBJ whole genome shotgun (WGS) entry which is preliminary data.</text>
</comment>
<evidence type="ECO:0000256" key="3">
    <source>
        <dbReference type="ARBA" id="ARBA00012438"/>
    </source>
</evidence>
<name>A0ABV0JA44_9CYAN</name>
<dbReference type="SMART" id="SM00065">
    <property type="entry name" value="GAF"/>
    <property type="match status" value="4"/>
</dbReference>
<keyword evidence="6" id="KW-0547">Nucleotide-binding</keyword>
<sequence length="1102" mass="124418">MQDLRPTVDRSGQEVLLHKITTCIRQSLELSEILTATVKEMRSFLNTDRVMIYRFHPDESGEVIAESIERDRLPSLLGLNFPADDIPPRARELFLKARQRSIVDLASEQIGSSPLDNPETGLPLQAEDIRYRPVDPCHIAYLTAMGVKSSLVVPILHQDARTQTGEPMLWGLLVSHHAQPRIIAESELQVVQQVADQVSIAIAQAELLRQARAQAAKEFSINQIATLLHTLPTLQLQAALERTVAILQGSGGRLYTFALDPTQATIATCGVQPQMPGQDQTWMIEQSPLWQQYFRPAESKAESWQQSITDLYKEPELRVLAPAFRGTLIRGILVVPLQYRQQFLGYLTVFRDAIDTATLWAGQFDSDQRQFQPRNSFEAWQELKQGQALPWTPEDWELAAALGEHFSMAIQQQQLYQQIHGLNVSLELQVQQRTQELEQALESARLLRQVSDQIRSTLNLPTILQTIVREVRGLLDTDRVVIYQFVRGWQGEIVVEEVASGWQSILHEKYADECFPTEHASLYQRGRIRAIDHVKQSNLHPCHIEFLDNLQVQANLVVPIRMGEQLWGLLIAHECRGPRQWQAFEMELLEQLADQVAIAIQQAELYEQSCATAAMATAQAKQIEQAAEQQKTLFEVITKIRESLDLQTIFQATAREVRQLLNVDRVGVFRFEPESSYQDGVFVSESVLPGFTSVLDRKVHDHCFGEQYAPYYRLGRIQAVADLYAANLSDCHLKILEQFQVRANLVVPLIQSDELWGLLCVHQCSQPHAWTTSEIEFVTQIAAQLGVAIQQAELLTQTQHQTVQLAQTLNELQQTQTQLIQTEKMSSLGQLVAGVAHEINNPVNFIYGNVNYVSEYTKELLTLLHLYQQHYPSPERPIQEYAESIELDFLATDLPKMLASMKVGTDRIRQIVLSLRNFSRLDQAEKKPVDVHEGIDSTLMILQHRLKLANDPTAIRVVKQYGLLPLAECYAGQLNQVFMNIISNAIDAIENDNQQRLAQGLPFNPGLIKIETELIQSASYASQMLIRISDNGPGMSEAVRSRIFDPFFTTKAVGQGTGLGLSISYQIVVEKHGGMLKCTSQVGQGTEFLIEIPIRSGWTIQP</sequence>
<dbReference type="InterPro" id="IPR036097">
    <property type="entry name" value="HisK_dim/P_sf"/>
</dbReference>
<dbReference type="Gene3D" id="3.30.565.10">
    <property type="entry name" value="Histidine kinase-like ATPase, C-terminal domain"/>
    <property type="match status" value="1"/>
</dbReference>
<dbReference type="InterPro" id="IPR013515">
    <property type="entry name" value="Phytochrome_cen-reg"/>
</dbReference>
<reference evidence="12 13" key="1">
    <citation type="submission" date="2022-04" db="EMBL/GenBank/DDBJ databases">
        <title>Positive selection, recombination, and allopatry shape intraspecific diversity of widespread and dominant cyanobacteria.</title>
        <authorList>
            <person name="Wei J."/>
            <person name="Shu W."/>
            <person name="Hu C."/>
        </authorList>
    </citation>
    <scope>NUCLEOTIDE SEQUENCE [LARGE SCALE GENOMIC DNA]</scope>
    <source>
        <strain evidence="12 13">GB2-A4</strain>
    </source>
</reference>
<evidence type="ECO:0000256" key="2">
    <source>
        <dbReference type="ARBA" id="ARBA00006402"/>
    </source>
</evidence>
<evidence type="ECO:0000256" key="6">
    <source>
        <dbReference type="ARBA" id="ARBA00022741"/>
    </source>
</evidence>
<evidence type="ECO:0000256" key="5">
    <source>
        <dbReference type="ARBA" id="ARBA00022679"/>
    </source>
</evidence>
<dbReference type="Pfam" id="PF02518">
    <property type="entry name" value="HATPase_c"/>
    <property type="match status" value="1"/>
</dbReference>
<feature type="domain" description="Phytochrome chromophore attachment site" evidence="10">
    <location>
        <begin position="645"/>
        <end position="784"/>
    </location>
</feature>
<dbReference type="Pfam" id="PF01590">
    <property type="entry name" value="GAF"/>
    <property type="match status" value="3"/>
</dbReference>
<dbReference type="PROSITE" id="PS50046">
    <property type="entry name" value="PHYTOCHROME_2"/>
    <property type="match status" value="3"/>
</dbReference>
<protein>
    <recommendedName>
        <fullName evidence="3">histidine kinase</fullName>
        <ecNumber evidence="3">2.7.13.3</ecNumber>
    </recommendedName>
</protein>
<keyword evidence="8" id="KW-0067">ATP-binding</keyword>
<dbReference type="PANTHER" id="PTHR43065:SF10">
    <property type="entry name" value="PEROXIDE STRESS-ACTIVATED HISTIDINE KINASE MAK3"/>
    <property type="match status" value="1"/>
</dbReference>
<keyword evidence="9" id="KW-0902">Two-component regulatory system</keyword>
<evidence type="ECO:0000256" key="9">
    <source>
        <dbReference type="ARBA" id="ARBA00023012"/>
    </source>
</evidence>
<dbReference type="InterPro" id="IPR003018">
    <property type="entry name" value="GAF"/>
</dbReference>
<feature type="domain" description="Histidine kinase" evidence="11">
    <location>
        <begin position="834"/>
        <end position="1096"/>
    </location>
</feature>
<keyword evidence="7" id="KW-0418">Kinase</keyword>
<evidence type="ECO:0000313" key="13">
    <source>
        <dbReference type="Proteomes" id="UP001464891"/>
    </source>
</evidence>
<evidence type="ECO:0000259" key="10">
    <source>
        <dbReference type="PROSITE" id="PS50046"/>
    </source>
</evidence>
<dbReference type="InterPro" id="IPR029016">
    <property type="entry name" value="GAF-like_dom_sf"/>
</dbReference>
<comment type="catalytic activity">
    <reaction evidence="1">
        <text>ATP + protein L-histidine = ADP + protein N-phospho-L-histidine.</text>
        <dbReference type="EC" id="2.7.13.3"/>
    </reaction>
</comment>
<evidence type="ECO:0000256" key="8">
    <source>
        <dbReference type="ARBA" id="ARBA00022840"/>
    </source>
</evidence>
<dbReference type="EC" id="2.7.13.3" evidence="3"/>
<dbReference type="EMBL" id="JAMPKM010000007">
    <property type="protein sequence ID" value="MEP0818138.1"/>
    <property type="molecule type" value="Genomic_DNA"/>
</dbReference>
<evidence type="ECO:0000259" key="11">
    <source>
        <dbReference type="PROSITE" id="PS50109"/>
    </source>
</evidence>
<dbReference type="SMART" id="SM00388">
    <property type="entry name" value="HisKA"/>
    <property type="match status" value="1"/>
</dbReference>
<dbReference type="PANTHER" id="PTHR43065">
    <property type="entry name" value="SENSOR HISTIDINE KINASE"/>
    <property type="match status" value="1"/>
</dbReference>
<evidence type="ECO:0000256" key="1">
    <source>
        <dbReference type="ARBA" id="ARBA00000085"/>
    </source>
</evidence>
<dbReference type="Gene3D" id="3.30.450.40">
    <property type="match status" value="4"/>
</dbReference>
<dbReference type="SUPFAM" id="SSF55874">
    <property type="entry name" value="ATPase domain of HSP90 chaperone/DNA topoisomerase II/histidine kinase"/>
    <property type="match status" value="1"/>
</dbReference>
<dbReference type="Proteomes" id="UP001464891">
    <property type="component" value="Unassembled WGS sequence"/>
</dbReference>
<organism evidence="12 13">
    <name type="scientific">Trichocoleus desertorum GB2-A4</name>
    <dbReference type="NCBI Taxonomy" id="2933944"/>
    <lineage>
        <taxon>Bacteria</taxon>
        <taxon>Bacillati</taxon>
        <taxon>Cyanobacteriota</taxon>
        <taxon>Cyanophyceae</taxon>
        <taxon>Leptolyngbyales</taxon>
        <taxon>Trichocoleusaceae</taxon>
        <taxon>Trichocoleus</taxon>
    </lineage>
</organism>
<dbReference type="InterPro" id="IPR005467">
    <property type="entry name" value="His_kinase_dom"/>
</dbReference>
<dbReference type="PROSITE" id="PS50109">
    <property type="entry name" value="HIS_KIN"/>
    <property type="match status" value="1"/>
</dbReference>
<dbReference type="CDD" id="cd00082">
    <property type="entry name" value="HisKA"/>
    <property type="match status" value="1"/>
</dbReference>
<feature type="domain" description="Phytochrome chromophore attachment site" evidence="10">
    <location>
        <begin position="459"/>
        <end position="595"/>
    </location>
</feature>
<dbReference type="InterPro" id="IPR004358">
    <property type="entry name" value="Sig_transdc_His_kin-like_C"/>
</dbReference>
<evidence type="ECO:0000313" key="12">
    <source>
        <dbReference type="EMBL" id="MEP0818138.1"/>
    </source>
</evidence>
<dbReference type="RefSeq" id="WP_190432593.1">
    <property type="nucleotide sequence ID" value="NZ_JAMPKM010000007.1"/>
</dbReference>
<dbReference type="Gene3D" id="1.10.287.130">
    <property type="match status" value="1"/>
</dbReference>
<dbReference type="InterPro" id="IPR036890">
    <property type="entry name" value="HATPase_C_sf"/>
</dbReference>
<gene>
    <name evidence="12" type="ORF">NC998_13635</name>
</gene>
<dbReference type="InterPro" id="IPR003661">
    <property type="entry name" value="HisK_dim/P_dom"/>
</dbReference>
<dbReference type="SUPFAM" id="SSF47384">
    <property type="entry name" value="Homodimeric domain of signal transducing histidine kinase"/>
    <property type="match status" value="1"/>
</dbReference>
<evidence type="ECO:0000256" key="7">
    <source>
        <dbReference type="ARBA" id="ARBA00022777"/>
    </source>
</evidence>
<accession>A0ABV0JA44</accession>
<dbReference type="PRINTS" id="PR00344">
    <property type="entry name" value="BCTRLSENSOR"/>
</dbReference>
<proteinExistence type="inferred from homology"/>
<dbReference type="InterPro" id="IPR016132">
    <property type="entry name" value="Phyto_chromo_attachment"/>
</dbReference>
<comment type="similarity">
    <text evidence="2">In the N-terminal section; belongs to the phytochrome family.</text>
</comment>
<dbReference type="Pfam" id="PF00360">
    <property type="entry name" value="PHY"/>
    <property type="match status" value="1"/>
</dbReference>
<dbReference type="InterPro" id="IPR003594">
    <property type="entry name" value="HATPase_dom"/>
</dbReference>